<evidence type="ECO:0000256" key="2">
    <source>
        <dbReference type="ARBA" id="ARBA00022512"/>
    </source>
</evidence>
<feature type="chain" id="PRO_5013942222" description="Cell wall hydroxyproline-rich glycoprotein" evidence="11">
    <location>
        <begin position="25"/>
        <end position="244"/>
    </location>
</feature>
<keyword evidence="6" id="KW-0677">Repeat</keyword>
<dbReference type="Pfam" id="PF13855">
    <property type="entry name" value="LRR_8"/>
    <property type="match status" value="1"/>
</dbReference>
<dbReference type="Pfam" id="PF08263">
    <property type="entry name" value="LRRNT_2"/>
    <property type="match status" value="1"/>
</dbReference>
<keyword evidence="4" id="KW-0433">Leucine-rich repeat</keyword>
<reference evidence="13 14" key="1">
    <citation type="submission" date="2017-09" db="EMBL/GenBank/DDBJ databases">
        <title>WGS assembly of Aquilegia coerulea Goldsmith.</title>
        <authorList>
            <person name="Hodges S."/>
            <person name="Kramer E."/>
            <person name="Nordborg M."/>
            <person name="Tomkins J."/>
            <person name="Borevitz J."/>
            <person name="Derieg N."/>
            <person name="Yan J."/>
            <person name="Mihaltcheva S."/>
            <person name="Hayes R.D."/>
            <person name="Rokhsar D."/>
        </authorList>
    </citation>
    <scope>NUCLEOTIDE SEQUENCE [LARGE SCALE GENOMIC DNA]</scope>
    <source>
        <strain evidence="14">cv. Goldsmith</strain>
    </source>
</reference>
<comment type="subcellular location">
    <subcellularLocation>
        <location evidence="1">Secreted</location>
        <location evidence="1">Cell wall</location>
    </subcellularLocation>
</comment>
<dbReference type="InParanoid" id="A0A2G5E9E7"/>
<dbReference type="InterPro" id="IPR013210">
    <property type="entry name" value="LRR_N_plant-typ"/>
</dbReference>
<dbReference type="PANTHER" id="PTHR32093:SF124">
    <property type="entry name" value="POLLEN-SPECIFIC LEUCINE-RICH REPEAT EXTENSIN-LIKE PROTEIN 1"/>
    <property type="match status" value="1"/>
</dbReference>
<protein>
    <recommendedName>
        <fullName evidence="10">Cell wall hydroxyproline-rich glycoprotein</fullName>
    </recommendedName>
</protein>
<name>A0A2G5E9E7_AQUCA</name>
<keyword evidence="14" id="KW-1185">Reference proteome</keyword>
<dbReference type="InterPro" id="IPR032675">
    <property type="entry name" value="LRR_dom_sf"/>
</dbReference>
<keyword evidence="9" id="KW-0961">Cell wall biogenesis/degradation</keyword>
<dbReference type="EMBL" id="KZ305027">
    <property type="protein sequence ID" value="PIA52386.1"/>
    <property type="molecule type" value="Genomic_DNA"/>
</dbReference>
<sequence length="244" mass="26909">MQASGCSIVFFLIFSSALVSFSFALSDAEASYIASRQLLTLPENGELPNNYEYEVQVKMIFANRRLRRAYIALQALKHSIFSDPLNTTGNWDGPDVCNYTGVFCAQALDDSSLSVVAGLDLNHADLAGFLPVEIGLMTDLALIHINSNRFCGILPKSLSKLVLLHELDVSNNRFVGPFPEVVVGIPNLRYLDIRYNDFEGSLPPQLFDKELDAFPSPPMPAFVLPPNIGFQYASPPPPMFPGYN</sequence>
<evidence type="ECO:0000256" key="6">
    <source>
        <dbReference type="ARBA" id="ARBA00022737"/>
    </source>
</evidence>
<evidence type="ECO:0000256" key="4">
    <source>
        <dbReference type="ARBA" id="ARBA00022614"/>
    </source>
</evidence>
<dbReference type="Proteomes" id="UP000230069">
    <property type="component" value="Unassembled WGS sequence"/>
</dbReference>
<gene>
    <name evidence="13" type="ORF">AQUCO_01000331v1</name>
</gene>
<evidence type="ECO:0000259" key="12">
    <source>
        <dbReference type="Pfam" id="PF08263"/>
    </source>
</evidence>
<accession>A0A2G5E9E7</accession>
<dbReference type="Gene3D" id="3.80.10.10">
    <property type="entry name" value="Ribonuclease Inhibitor"/>
    <property type="match status" value="1"/>
</dbReference>
<evidence type="ECO:0000256" key="3">
    <source>
        <dbReference type="ARBA" id="ARBA00022525"/>
    </source>
</evidence>
<evidence type="ECO:0000313" key="14">
    <source>
        <dbReference type="Proteomes" id="UP000230069"/>
    </source>
</evidence>
<dbReference type="PANTHER" id="PTHR32093">
    <property type="entry name" value="LEUCINE-RICH REPEAT EXTENSIN-LIKE PROTEIN 3-RELATED"/>
    <property type="match status" value="1"/>
</dbReference>
<keyword evidence="3" id="KW-0964">Secreted</keyword>
<dbReference type="GO" id="GO:0071555">
    <property type="term" value="P:cell wall organization"/>
    <property type="evidence" value="ECO:0007669"/>
    <property type="project" value="UniProtKB-KW"/>
</dbReference>
<evidence type="ECO:0000256" key="7">
    <source>
        <dbReference type="ARBA" id="ARBA00023180"/>
    </source>
</evidence>
<proteinExistence type="predicted"/>
<organism evidence="13 14">
    <name type="scientific">Aquilegia coerulea</name>
    <name type="common">Rocky mountain columbine</name>
    <dbReference type="NCBI Taxonomy" id="218851"/>
    <lineage>
        <taxon>Eukaryota</taxon>
        <taxon>Viridiplantae</taxon>
        <taxon>Streptophyta</taxon>
        <taxon>Embryophyta</taxon>
        <taxon>Tracheophyta</taxon>
        <taxon>Spermatophyta</taxon>
        <taxon>Magnoliopsida</taxon>
        <taxon>Ranunculales</taxon>
        <taxon>Ranunculaceae</taxon>
        <taxon>Thalictroideae</taxon>
        <taxon>Aquilegia</taxon>
    </lineage>
</organism>
<dbReference type="FunFam" id="3.80.10.10:FF:000224">
    <property type="entry name" value="Leucine-rich repeat extensin-like protein 1"/>
    <property type="match status" value="1"/>
</dbReference>
<keyword evidence="7" id="KW-0325">Glycoprotein</keyword>
<keyword evidence="8" id="KW-0379">Hydroxylation</keyword>
<dbReference type="SUPFAM" id="SSF52058">
    <property type="entry name" value="L domain-like"/>
    <property type="match status" value="1"/>
</dbReference>
<evidence type="ECO:0000256" key="10">
    <source>
        <dbReference type="ARBA" id="ARBA00041871"/>
    </source>
</evidence>
<feature type="signal peptide" evidence="11">
    <location>
        <begin position="1"/>
        <end position="24"/>
    </location>
</feature>
<evidence type="ECO:0000256" key="1">
    <source>
        <dbReference type="ARBA" id="ARBA00004191"/>
    </source>
</evidence>
<evidence type="ECO:0000313" key="13">
    <source>
        <dbReference type="EMBL" id="PIA52386.1"/>
    </source>
</evidence>
<keyword evidence="2" id="KW-0134">Cell wall</keyword>
<dbReference type="InterPro" id="IPR051582">
    <property type="entry name" value="LRR_extensin-like_regulator"/>
</dbReference>
<dbReference type="AlphaFoldDB" id="A0A2G5E9E7"/>
<dbReference type="OrthoDB" id="676979at2759"/>
<keyword evidence="5 11" id="KW-0732">Signal</keyword>
<dbReference type="InterPro" id="IPR001611">
    <property type="entry name" value="Leu-rich_rpt"/>
</dbReference>
<evidence type="ECO:0000256" key="8">
    <source>
        <dbReference type="ARBA" id="ARBA00023278"/>
    </source>
</evidence>
<evidence type="ECO:0000256" key="11">
    <source>
        <dbReference type="SAM" id="SignalP"/>
    </source>
</evidence>
<dbReference type="STRING" id="218851.A0A2G5E9E7"/>
<evidence type="ECO:0000256" key="5">
    <source>
        <dbReference type="ARBA" id="ARBA00022729"/>
    </source>
</evidence>
<feature type="domain" description="Leucine-rich repeat-containing N-terminal plant-type" evidence="12">
    <location>
        <begin position="72"/>
        <end position="104"/>
    </location>
</feature>
<evidence type="ECO:0000256" key="9">
    <source>
        <dbReference type="ARBA" id="ARBA00023316"/>
    </source>
</evidence>